<name>A0A9J5X9E9_SOLCO</name>
<dbReference type="AlphaFoldDB" id="A0A9J5X9E9"/>
<sequence>MADLVELDMIVESSSQVAVSSESVIELKSSLTVPKGRFILYLKVRSVEIPHIQSISLVRKFPEVFLDDFL</sequence>
<dbReference type="OrthoDB" id="437338at2759"/>
<gene>
    <name evidence="1" type="ORF">H5410_045365</name>
</gene>
<reference evidence="1 2" key="1">
    <citation type="submission" date="2020-09" db="EMBL/GenBank/DDBJ databases">
        <title>De no assembly of potato wild relative species, Solanum commersonii.</title>
        <authorList>
            <person name="Cho K."/>
        </authorList>
    </citation>
    <scope>NUCLEOTIDE SEQUENCE [LARGE SCALE GENOMIC DNA]</scope>
    <source>
        <strain evidence="1">LZ3.2</strain>
        <tissue evidence="1">Leaf</tissue>
    </source>
</reference>
<evidence type="ECO:0000313" key="1">
    <source>
        <dbReference type="EMBL" id="KAG5584931.1"/>
    </source>
</evidence>
<evidence type="ECO:0000313" key="2">
    <source>
        <dbReference type="Proteomes" id="UP000824120"/>
    </source>
</evidence>
<dbReference type="Proteomes" id="UP000824120">
    <property type="component" value="Chromosome 9"/>
</dbReference>
<feature type="non-terminal residue" evidence="1">
    <location>
        <position position="1"/>
    </location>
</feature>
<comment type="caution">
    <text evidence="1">The sequence shown here is derived from an EMBL/GenBank/DDBJ whole genome shotgun (WGS) entry which is preliminary data.</text>
</comment>
<keyword evidence="2" id="KW-1185">Reference proteome</keyword>
<accession>A0A9J5X9E9</accession>
<protein>
    <submittedName>
        <fullName evidence="1">Uncharacterized protein</fullName>
    </submittedName>
</protein>
<dbReference type="EMBL" id="JACXVP010000009">
    <property type="protein sequence ID" value="KAG5584931.1"/>
    <property type="molecule type" value="Genomic_DNA"/>
</dbReference>
<organism evidence="1 2">
    <name type="scientific">Solanum commersonii</name>
    <name type="common">Commerson's wild potato</name>
    <name type="synonym">Commerson's nightshade</name>
    <dbReference type="NCBI Taxonomy" id="4109"/>
    <lineage>
        <taxon>Eukaryota</taxon>
        <taxon>Viridiplantae</taxon>
        <taxon>Streptophyta</taxon>
        <taxon>Embryophyta</taxon>
        <taxon>Tracheophyta</taxon>
        <taxon>Spermatophyta</taxon>
        <taxon>Magnoliopsida</taxon>
        <taxon>eudicotyledons</taxon>
        <taxon>Gunneridae</taxon>
        <taxon>Pentapetalae</taxon>
        <taxon>asterids</taxon>
        <taxon>lamiids</taxon>
        <taxon>Solanales</taxon>
        <taxon>Solanaceae</taxon>
        <taxon>Solanoideae</taxon>
        <taxon>Solaneae</taxon>
        <taxon>Solanum</taxon>
    </lineage>
</organism>
<proteinExistence type="predicted"/>